<feature type="transmembrane region" description="Helical" evidence="2">
    <location>
        <begin position="217"/>
        <end position="235"/>
    </location>
</feature>
<feature type="transmembrane region" description="Helical" evidence="2">
    <location>
        <begin position="529"/>
        <end position="553"/>
    </location>
</feature>
<evidence type="ECO:0000256" key="3">
    <source>
        <dbReference type="SAM" id="SignalP"/>
    </source>
</evidence>
<keyword evidence="2" id="KW-0472">Membrane</keyword>
<feature type="transmembrane region" description="Helical" evidence="2">
    <location>
        <begin position="241"/>
        <end position="260"/>
    </location>
</feature>
<dbReference type="OrthoDB" id="9451547at2759"/>
<feature type="transmembrane region" description="Helical" evidence="2">
    <location>
        <begin position="454"/>
        <end position="474"/>
    </location>
</feature>
<dbReference type="PANTHER" id="PTHR35043">
    <property type="entry name" value="TRANSCRIPTION FACTOR DOMAIN-CONTAINING PROTEIN"/>
    <property type="match status" value="1"/>
</dbReference>
<keyword evidence="2" id="KW-0812">Transmembrane</keyword>
<dbReference type="Proteomes" id="UP000785200">
    <property type="component" value="Unassembled WGS sequence"/>
</dbReference>
<keyword evidence="2" id="KW-1133">Transmembrane helix</keyword>
<comment type="caution">
    <text evidence="4">The sequence shown here is derived from an EMBL/GenBank/DDBJ whole genome shotgun (WGS) entry which is preliminary data.</text>
</comment>
<name>A0A9P6VHK5_9HELO</name>
<keyword evidence="3" id="KW-0732">Signal</keyword>
<evidence type="ECO:0000256" key="2">
    <source>
        <dbReference type="SAM" id="Phobius"/>
    </source>
</evidence>
<feature type="transmembrane region" description="Helical" evidence="2">
    <location>
        <begin position="486"/>
        <end position="508"/>
    </location>
</feature>
<accession>A0A9P6VHK5</accession>
<dbReference type="EMBL" id="VNKQ01000011">
    <property type="protein sequence ID" value="KAG0647919.1"/>
    <property type="molecule type" value="Genomic_DNA"/>
</dbReference>
<evidence type="ECO:0000313" key="4">
    <source>
        <dbReference type="EMBL" id="KAG0647919.1"/>
    </source>
</evidence>
<dbReference type="AlphaFoldDB" id="A0A9P6VHK5"/>
<keyword evidence="5" id="KW-1185">Reference proteome</keyword>
<proteinExistence type="predicted"/>
<feature type="signal peptide" evidence="3">
    <location>
        <begin position="1"/>
        <end position="19"/>
    </location>
</feature>
<reference evidence="4" key="1">
    <citation type="submission" date="2019-07" db="EMBL/GenBank/DDBJ databases">
        <title>Hyphodiscus hymeniophilus genome sequencing and assembly.</title>
        <authorList>
            <person name="Kramer G."/>
            <person name="Nodwell J."/>
        </authorList>
    </citation>
    <scope>NUCLEOTIDE SEQUENCE</scope>
    <source>
        <strain evidence="4">ATCC 34498</strain>
    </source>
</reference>
<sequence>MSIVLHVFILLFYTATTIATSANATTIGWVDDPNGRGTFGLVSSCLLTLGLCVWSAMHLNVPPRDESPLRFWARNLKWGLVGVVAPELVVFAAWRQYNSAKELQDEVRSLLNVQQPVLSSNEKYKTTHKDGSRTSGSECGEPTYPWTMVHSFYAGMGGFILEPDTSADDTQEFMPRNTCLTLTARGTALLARCGHLPNIPKDDINDKSKADALAKSLVCVQALWMVIQVIGRVVAGLPVTLLEVNILGHVLCALVIYVLWWHKPRSVLEPTRLEGDWVKPLFAYMYMSSQISGKKNIHPGILRRTWYEPELSGLAFFTPRVQAIARVQSIVSSTVAQESTTPSHEYHKTPDANDGTYGSVAEPGFFGPRPGVSDQFQTSGVAEQGQKPDQTQLIRWHLAAEAVRLYPDLLVTTKSHKGSAATGPEWSEPLVEELVTAVAGNWPSEDLLRGTGGLIMGMVLWCASMAYGGVHIAAWYEYFPSKLEAWLWRSSAIYIAWSGGVWLTINLLARLSNAIDAYWDRVLARRAHWASYVVLGTLCSVCGVAYGFARIFLVVEAFISIRRLPVEAYQTPNWTEVIPHL</sequence>
<feature type="region of interest" description="Disordered" evidence="1">
    <location>
        <begin position="336"/>
        <end position="364"/>
    </location>
</feature>
<organism evidence="4 5">
    <name type="scientific">Hyphodiscus hymeniophilus</name>
    <dbReference type="NCBI Taxonomy" id="353542"/>
    <lineage>
        <taxon>Eukaryota</taxon>
        <taxon>Fungi</taxon>
        <taxon>Dikarya</taxon>
        <taxon>Ascomycota</taxon>
        <taxon>Pezizomycotina</taxon>
        <taxon>Leotiomycetes</taxon>
        <taxon>Helotiales</taxon>
        <taxon>Hyphodiscaceae</taxon>
        <taxon>Hyphodiscus</taxon>
    </lineage>
</organism>
<feature type="chain" id="PRO_5040179641" evidence="3">
    <location>
        <begin position="20"/>
        <end position="581"/>
    </location>
</feature>
<feature type="transmembrane region" description="Helical" evidence="2">
    <location>
        <begin position="40"/>
        <end position="61"/>
    </location>
</feature>
<dbReference type="PANTHER" id="PTHR35043:SF7">
    <property type="entry name" value="TRANSCRIPTION FACTOR DOMAIN-CONTAINING PROTEIN"/>
    <property type="match status" value="1"/>
</dbReference>
<evidence type="ECO:0000313" key="5">
    <source>
        <dbReference type="Proteomes" id="UP000785200"/>
    </source>
</evidence>
<evidence type="ECO:0000256" key="1">
    <source>
        <dbReference type="SAM" id="MobiDB-lite"/>
    </source>
</evidence>
<protein>
    <submittedName>
        <fullName evidence="4">Uncharacterized protein</fullName>
    </submittedName>
</protein>
<gene>
    <name evidence="4" type="ORF">D0Z07_5648</name>
</gene>